<evidence type="ECO:0000256" key="4">
    <source>
        <dbReference type="ARBA" id="ARBA00022989"/>
    </source>
</evidence>
<proteinExistence type="inferred from homology"/>
<evidence type="ECO:0000256" key="3">
    <source>
        <dbReference type="ARBA" id="ARBA00022692"/>
    </source>
</evidence>
<feature type="domain" description="Methyl-accepting transducer" evidence="11">
    <location>
        <begin position="444"/>
        <end position="701"/>
    </location>
</feature>
<dbReference type="PROSITE" id="PS50111">
    <property type="entry name" value="CHEMOTAXIS_TRANSDUC_2"/>
    <property type="match status" value="1"/>
</dbReference>
<dbReference type="SUPFAM" id="SSF58104">
    <property type="entry name" value="Methyl-accepting chemotaxis protein (MCP) signaling domain"/>
    <property type="match status" value="1"/>
</dbReference>
<dbReference type="SMART" id="SM00283">
    <property type="entry name" value="MA"/>
    <property type="match status" value="1"/>
</dbReference>
<keyword evidence="3 10" id="KW-0812">Transmembrane</keyword>
<feature type="domain" description="HAMP" evidence="12">
    <location>
        <begin position="375"/>
        <end position="425"/>
    </location>
</feature>
<evidence type="ECO:0000256" key="5">
    <source>
        <dbReference type="ARBA" id="ARBA00023136"/>
    </source>
</evidence>
<name>A0A7J9PIG5_METMI</name>
<comment type="similarity">
    <text evidence="7">Belongs to the methyl-accepting chemotaxis (MCP) protein family.</text>
</comment>
<dbReference type="RefSeq" id="WP_011977460.1">
    <property type="nucleotide sequence ID" value="NZ_JACDUL010000003.1"/>
</dbReference>
<gene>
    <name evidence="13" type="ORF">HNP90_001465</name>
</gene>
<evidence type="ECO:0000256" key="1">
    <source>
        <dbReference type="ARBA" id="ARBA00004651"/>
    </source>
</evidence>
<evidence type="ECO:0000256" key="9">
    <source>
        <dbReference type="SAM" id="Coils"/>
    </source>
</evidence>
<evidence type="ECO:0000256" key="8">
    <source>
        <dbReference type="PROSITE-ProRule" id="PRU00284"/>
    </source>
</evidence>
<dbReference type="Pfam" id="PF00015">
    <property type="entry name" value="MCPsignal"/>
    <property type="match status" value="1"/>
</dbReference>
<feature type="coiled-coil region" evidence="9">
    <location>
        <begin position="424"/>
        <end position="458"/>
    </location>
</feature>
<accession>A0A7J9PIG5</accession>
<dbReference type="InterPro" id="IPR033463">
    <property type="entry name" value="sCache_3"/>
</dbReference>
<reference evidence="13 14" key="1">
    <citation type="submission" date="2020-07" db="EMBL/GenBank/DDBJ databases">
        <title>Genomic Encyclopedia of Type Strains, Phase IV (KMG-V): Genome sequencing to study the core and pangenomes of soil and plant-associated prokaryotes.</title>
        <authorList>
            <person name="Whitman W."/>
        </authorList>
    </citation>
    <scope>NUCLEOTIDE SEQUENCE [LARGE SCALE GENOMIC DNA]</scope>
    <source>
        <strain evidence="13 14">C8</strain>
    </source>
</reference>
<evidence type="ECO:0000256" key="7">
    <source>
        <dbReference type="ARBA" id="ARBA00029447"/>
    </source>
</evidence>
<dbReference type="PROSITE" id="PS50885">
    <property type="entry name" value="HAMP"/>
    <property type="match status" value="2"/>
</dbReference>
<dbReference type="EMBL" id="JACDUL010000003">
    <property type="protein sequence ID" value="MBA2862584.1"/>
    <property type="molecule type" value="Genomic_DNA"/>
</dbReference>
<dbReference type="InterPro" id="IPR004089">
    <property type="entry name" value="MCPsignal_dom"/>
</dbReference>
<dbReference type="Pfam" id="PF17202">
    <property type="entry name" value="sCache_3_3"/>
    <property type="match status" value="1"/>
</dbReference>
<dbReference type="AlphaFoldDB" id="A0A7J9PIG5"/>
<dbReference type="Gene3D" id="6.10.340.10">
    <property type="match status" value="1"/>
</dbReference>
<organism evidence="13 14">
    <name type="scientific">Methanococcus maripaludis</name>
    <name type="common">Methanococcus deltae</name>
    <dbReference type="NCBI Taxonomy" id="39152"/>
    <lineage>
        <taxon>Archaea</taxon>
        <taxon>Methanobacteriati</taxon>
        <taxon>Methanobacteriota</taxon>
        <taxon>Methanomada group</taxon>
        <taxon>Methanococci</taxon>
        <taxon>Methanococcales</taxon>
        <taxon>Methanococcaceae</taxon>
        <taxon>Methanococcus</taxon>
    </lineage>
</organism>
<dbReference type="PANTHER" id="PTHR32089:SF112">
    <property type="entry name" value="LYSOZYME-LIKE PROTEIN-RELATED"/>
    <property type="match status" value="1"/>
</dbReference>
<evidence type="ECO:0000259" key="12">
    <source>
        <dbReference type="PROSITE" id="PS50885"/>
    </source>
</evidence>
<dbReference type="GO" id="GO:0005886">
    <property type="term" value="C:plasma membrane"/>
    <property type="evidence" value="ECO:0007669"/>
    <property type="project" value="UniProtKB-SubCell"/>
</dbReference>
<keyword evidence="6 8" id="KW-0807">Transducer</keyword>
<evidence type="ECO:0000313" key="13">
    <source>
        <dbReference type="EMBL" id="MBA2862584.1"/>
    </source>
</evidence>
<dbReference type="GO" id="GO:0007165">
    <property type="term" value="P:signal transduction"/>
    <property type="evidence" value="ECO:0007669"/>
    <property type="project" value="UniProtKB-KW"/>
</dbReference>
<keyword evidence="2" id="KW-1003">Cell membrane</keyword>
<dbReference type="InterPro" id="IPR029151">
    <property type="entry name" value="Sensor-like_sf"/>
</dbReference>
<dbReference type="Gene3D" id="1.10.287.950">
    <property type="entry name" value="Methyl-accepting chemotaxis protein"/>
    <property type="match status" value="1"/>
</dbReference>
<keyword evidence="4 10" id="KW-1133">Transmembrane helix</keyword>
<feature type="domain" description="HAMP" evidence="12">
    <location>
        <begin position="316"/>
        <end position="368"/>
    </location>
</feature>
<dbReference type="Proteomes" id="UP000533207">
    <property type="component" value="Unassembled WGS sequence"/>
</dbReference>
<keyword evidence="9" id="KW-0175">Coiled coil</keyword>
<evidence type="ECO:0000256" key="2">
    <source>
        <dbReference type="ARBA" id="ARBA00022475"/>
    </source>
</evidence>
<comment type="subcellular location">
    <subcellularLocation>
        <location evidence="1">Cell membrane</location>
        <topology evidence="1">Multi-pass membrane protein</topology>
    </subcellularLocation>
</comment>
<evidence type="ECO:0000256" key="6">
    <source>
        <dbReference type="ARBA" id="ARBA00023224"/>
    </source>
</evidence>
<dbReference type="SMART" id="SM00304">
    <property type="entry name" value="HAMP"/>
    <property type="match status" value="2"/>
</dbReference>
<keyword evidence="5 10" id="KW-0472">Membrane</keyword>
<dbReference type="PANTHER" id="PTHR32089">
    <property type="entry name" value="METHYL-ACCEPTING CHEMOTAXIS PROTEIN MCPB"/>
    <property type="match status" value="1"/>
</dbReference>
<evidence type="ECO:0000256" key="10">
    <source>
        <dbReference type="SAM" id="Phobius"/>
    </source>
</evidence>
<feature type="transmembrane region" description="Helical" evidence="10">
    <location>
        <begin position="292"/>
        <end position="313"/>
    </location>
</feature>
<dbReference type="InterPro" id="IPR003660">
    <property type="entry name" value="HAMP_dom"/>
</dbReference>
<dbReference type="CDD" id="cd18773">
    <property type="entry name" value="PDC1_HK_sensor"/>
    <property type="match status" value="1"/>
</dbReference>
<dbReference type="SUPFAM" id="SSF103190">
    <property type="entry name" value="Sensory domain-like"/>
    <property type="match status" value="1"/>
</dbReference>
<feature type="transmembrane region" description="Helical" evidence="10">
    <location>
        <begin position="12"/>
        <end position="30"/>
    </location>
</feature>
<evidence type="ECO:0000259" key="11">
    <source>
        <dbReference type="PROSITE" id="PS50111"/>
    </source>
</evidence>
<dbReference type="CDD" id="cd06225">
    <property type="entry name" value="HAMP"/>
    <property type="match status" value="1"/>
</dbReference>
<protein>
    <submittedName>
        <fullName evidence="13">Methyl-accepting chemotaxis protein</fullName>
    </submittedName>
</protein>
<sequence>MKLSTKKLSTKLLFYSILTVLIPILILGVISTNTVKDSMEVQGQDAIEKDLGISEAMFEEHIEKLELFTEYNSKDSEIIDDIEEKNSYELSRIANIVDESAGADFVGFTDSDGTIIGSNINSDVSVSSLVKKISGSGNTYSIEKISTEMTEKISSGKISSVEGALAIVVSSPVYDGNNVVGYIVSIDVLNNDYTIVDSIKKATGDVATISLGKYRISTNLENNGQRVVGTAISDEIYNEVVNQKQDYYARTDVLGTPYLCGYAPLYDCQGNAVGMVFTGTPAAPFDDVVSKILSTIILIGLVGLIIAIIITLFSNKKITTPVDELKKGAEIFGKGNYDHVVSVKTGDELEELANSFNNMAKSIKEVNELMDQDKKELAVTIKDVADTMTAVAAGDFTARADENRKKNRLQKAINTAVSNVAGLIKELREEVDLLNIQVQKVEDELKSAEETATQVTEAATQVAEASSDQSAKLQEASDQLETTYEVAKEVYGAAEETVKAAEEIGENSEMGVKKVENAISRMQGITNVIDNLGKSIQELGEDGKKINEVTDLIKDIAEQTGLLALNASIEAARAGDAGKGFAVVASEIKALAEEIKKSVENINHTISGVHKRIGETMDLGLKGKDEVDKGVIAIDEVNDALLRIKESVDAAGAKINGIKKGAQSAADNTEGALKNAQDIASISEEFTATAEEVTASTEELNSIIEEIRGVAEEVTQVAERVTKKSSQFKI</sequence>
<dbReference type="Pfam" id="PF00672">
    <property type="entry name" value="HAMP"/>
    <property type="match status" value="1"/>
</dbReference>
<comment type="caution">
    <text evidence="13">The sequence shown here is derived from an EMBL/GenBank/DDBJ whole genome shotgun (WGS) entry which is preliminary data.</text>
</comment>
<evidence type="ECO:0000313" key="14">
    <source>
        <dbReference type="Proteomes" id="UP000533207"/>
    </source>
</evidence>